<evidence type="ECO:0000259" key="3">
    <source>
        <dbReference type="Pfam" id="PF04967"/>
    </source>
</evidence>
<dbReference type="PANTHER" id="PTHR34236">
    <property type="entry name" value="DIMETHYL SULFOXIDE REDUCTASE TRANSCRIPTIONAL ACTIVATOR"/>
    <property type="match status" value="1"/>
</dbReference>
<keyword evidence="6" id="KW-1185">Reference proteome</keyword>
<dbReference type="PANTHER" id="PTHR34236:SF1">
    <property type="entry name" value="DIMETHYL SULFOXIDE REDUCTASE TRANSCRIPTIONAL ACTIVATOR"/>
    <property type="match status" value="1"/>
</dbReference>
<dbReference type="Pfam" id="PF24277">
    <property type="entry name" value="DmsR_N"/>
    <property type="match status" value="1"/>
</dbReference>
<dbReference type="Proteomes" id="UP001202674">
    <property type="component" value="Unassembled WGS sequence"/>
</dbReference>
<feature type="domain" description="DmsR-like N-terminal" evidence="4">
    <location>
        <begin position="72"/>
        <end position="135"/>
    </location>
</feature>
<evidence type="ECO:0000256" key="1">
    <source>
        <dbReference type="ARBA" id="ARBA00023015"/>
    </source>
</evidence>
<evidence type="ECO:0000256" key="2">
    <source>
        <dbReference type="ARBA" id="ARBA00023163"/>
    </source>
</evidence>
<dbReference type="Pfam" id="PF04967">
    <property type="entry name" value="HTH_10"/>
    <property type="match status" value="1"/>
</dbReference>
<reference evidence="5 6" key="1">
    <citation type="journal article" date="2022" name="Syst. Appl. Microbiol.">
        <title>Natronocalculus amylovorans gen. nov., sp. nov., and Natranaeroarchaeum aerophilus sp. nov., dominant culturable amylolytic natronoarchaea from hypersaline soda lakes in southwestern Siberia.</title>
        <authorList>
            <person name="Sorokin D.Y."/>
            <person name="Elcheninov A.G."/>
            <person name="Khizhniak T.V."/>
            <person name="Koenen M."/>
            <person name="Bale N.J."/>
            <person name="Damste J.S.S."/>
            <person name="Kublanov I.V."/>
        </authorList>
    </citation>
    <scope>NUCLEOTIDE SEQUENCE [LARGE SCALE GENOMIC DNA]</scope>
    <source>
        <strain evidence="5 6">AArc-St1-1</strain>
    </source>
</reference>
<gene>
    <name evidence="5" type="ORF">AArcSt11_06495</name>
</gene>
<dbReference type="InterPro" id="IPR007050">
    <property type="entry name" value="HTH_bacterioopsin"/>
</dbReference>
<evidence type="ECO:0000259" key="4">
    <source>
        <dbReference type="Pfam" id="PF24277"/>
    </source>
</evidence>
<feature type="domain" description="HTH bat-type" evidence="3">
    <location>
        <begin position="153"/>
        <end position="204"/>
    </location>
</feature>
<comment type="caution">
    <text evidence="5">The sequence shown here is derived from an EMBL/GenBank/DDBJ whole genome shotgun (WGS) entry which is preliminary data.</text>
</comment>
<dbReference type="EMBL" id="JAKRVY010000002">
    <property type="protein sequence ID" value="MCL9813301.1"/>
    <property type="molecule type" value="Genomic_DNA"/>
</dbReference>
<evidence type="ECO:0000313" key="5">
    <source>
        <dbReference type="EMBL" id="MCL9813301.1"/>
    </source>
</evidence>
<accession>A0AAE3FQI7</accession>
<dbReference type="RefSeq" id="WP_250595593.1">
    <property type="nucleotide sequence ID" value="NZ_JAKRVY010000002.1"/>
</dbReference>
<protein>
    <submittedName>
        <fullName evidence="5">Helix-turn-helix domain-containing protein</fullName>
    </submittedName>
</protein>
<name>A0AAE3FQI7_9EURY</name>
<keyword evidence="1" id="KW-0805">Transcription regulation</keyword>
<keyword evidence="2" id="KW-0804">Transcription</keyword>
<sequence>MAVGSRTDDEQAAIPPVEDRDLRVVLEIERGGPCVMDAIDGDIIDLDVRLDQEHCNLDIAVRDDEESVCTKHTSNEICDHCPGKVFAEYGCLPRYLEVGDGEFVMETYVSDTETVADIVAEVREICARVSVQSIVSTDGSEFRELCSVDVSELTTKQREAVNVAQELGYYDPDASVPMEKIADELGISLSATSQRLRRAESNVVRQLSCDCSCWET</sequence>
<dbReference type="AlphaFoldDB" id="A0AAE3FQI7"/>
<evidence type="ECO:0000313" key="6">
    <source>
        <dbReference type="Proteomes" id="UP001202674"/>
    </source>
</evidence>
<organism evidence="5 6">
    <name type="scientific">Natranaeroarchaeum aerophilus</name>
    <dbReference type="NCBI Taxonomy" id="2917711"/>
    <lineage>
        <taxon>Archaea</taxon>
        <taxon>Methanobacteriati</taxon>
        <taxon>Methanobacteriota</taxon>
        <taxon>Stenosarchaea group</taxon>
        <taxon>Halobacteria</taxon>
        <taxon>Halobacteriales</taxon>
        <taxon>Natronoarchaeaceae</taxon>
        <taxon>Natranaeroarchaeum</taxon>
    </lineage>
</organism>
<dbReference type="InterPro" id="IPR056433">
    <property type="entry name" value="DmsR-like_N"/>
</dbReference>
<proteinExistence type="predicted"/>